<accession>A0ACD5X3W8</accession>
<dbReference type="Proteomes" id="UP001732700">
    <property type="component" value="Chromosome 4D"/>
</dbReference>
<reference evidence="1" key="2">
    <citation type="submission" date="2025-09" db="UniProtKB">
        <authorList>
            <consortium name="EnsemblPlants"/>
        </authorList>
    </citation>
    <scope>IDENTIFICATION</scope>
</reference>
<keyword evidence="2" id="KW-1185">Reference proteome</keyword>
<dbReference type="EnsemblPlants" id="AVESA.00010b.r2.4DG0736540.1">
    <property type="protein sequence ID" value="AVESA.00010b.r2.4DG0736540.1.CDS"/>
    <property type="gene ID" value="AVESA.00010b.r2.4DG0736540"/>
</dbReference>
<reference evidence="1" key="1">
    <citation type="submission" date="2021-05" db="EMBL/GenBank/DDBJ databases">
        <authorList>
            <person name="Scholz U."/>
            <person name="Mascher M."/>
            <person name="Fiebig A."/>
        </authorList>
    </citation>
    <scope>NUCLEOTIDE SEQUENCE [LARGE SCALE GENOMIC DNA]</scope>
</reference>
<protein>
    <submittedName>
        <fullName evidence="1">Uncharacterized protein</fullName>
    </submittedName>
</protein>
<organism evidence="1 2">
    <name type="scientific">Avena sativa</name>
    <name type="common">Oat</name>
    <dbReference type="NCBI Taxonomy" id="4498"/>
    <lineage>
        <taxon>Eukaryota</taxon>
        <taxon>Viridiplantae</taxon>
        <taxon>Streptophyta</taxon>
        <taxon>Embryophyta</taxon>
        <taxon>Tracheophyta</taxon>
        <taxon>Spermatophyta</taxon>
        <taxon>Magnoliopsida</taxon>
        <taxon>Liliopsida</taxon>
        <taxon>Poales</taxon>
        <taxon>Poaceae</taxon>
        <taxon>BOP clade</taxon>
        <taxon>Pooideae</taxon>
        <taxon>Poodae</taxon>
        <taxon>Poeae</taxon>
        <taxon>Poeae Chloroplast Group 1 (Aveneae type)</taxon>
        <taxon>Aveninae</taxon>
        <taxon>Avena</taxon>
    </lineage>
</organism>
<evidence type="ECO:0000313" key="1">
    <source>
        <dbReference type="EnsemblPlants" id="AVESA.00010b.r2.4DG0736540.1.CDS"/>
    </source>
</evidence>
<sequence length="352" mass="38063">MIDTGSSVTWLECNYLAREIPYRGPNSMYIPGPNNMVPRGDERCAALHRDLGRMFEFSPDPDECGYNIRYVEESSTGVLVADSLSLPTNNRDSANLAFGCAYDKEGGPDGPLIVDGVLGLSRGTGDFVSQLKGQQIITDNVFGHCIGIGGGGFLFFGGDSARVPASGVTWLPLSLGSYYSPGAAKLNLNVVQEYSVSEDPMKTIFDSGSTYSYVPSDTYTRLVSVVGVSIQGSSLTDVHDSELPKSKCWQHNEPISSVEDVKNTFRPLDLIFGHGDSQVQVTLEIPSENYIIVTKNGNVCLGILDGGDNKEMLIGANVMQNHVMIYDNERARIGWVRASCDDGHGPLIGSRL</sequence>
<evidence type="ECO:0000313" key="2">
    <source>
        <dbReference type="Proteomes" id="UP001732700"/>
    </source>
</evidence>
<proteinExistence type="predicted"/>
<name>A0ACD5X3W8_AVESA</name>